<feature type="transmembrane region" description="Helical" evidence="1">
    <location>
        <begin position="654"/>
        <end position="674"/>
    </location>
</feature>
<sequence length="681" mass="75514">MKRFQYNRLLCVAILIGLVASLVINVRRHEVEQRNMTVDFAIDYESLLELAEREGLPPAKVLADAKKAGFTSLAVYERTFKKMNLSGKATAVPGASILERYESGALASAEWRAMVERGEIVGTEVYVTSHDPLTYREVKEDLIRRLGADRVRPFVADGREALAVKAQYKSFEKMHLGMPTDEMRAVNEAGFYVIARPTNYVKATPEDVAAMFRRLDGIRVSEVIFSDKQALGAPDALAATAEECRVRNLTIGLIEAPTQLQFYKQEGLLELAKMLDYRAARLYSIAKDEMEKIAIPVAIERWVNTDEERNIRVDLLRIFEKPQVGKTLYETNMDYFRATHDALAAHGFSFGPATWFEPFEPSPVLRALVMVGVAAAGVLYLSLVLPWLNRRPKIELMLFAAGALLMAIPVLMGHGGKIRLIASLASANLFPSIAMLWMLDRIRDKEPDAGWSLPRLIGSAALALWVTGALSFIGAAYLSGSLSDVEYFLEVNIFRGIKLTFVLPLILVAVGFMQRFDVFDGKLAEGDDALAQIRRILDRTITVRLLAVLGFALLAGVVFIARSGHNMGMPVSGLEIRFRAFLEQAMYARPRSKELLIGHPAFMLAAYAWARKWPAAVFFALVMAATIGQGSMVETFAHMRTPVMMSVARGVGGIVLGAGIGAGLMVLAEIWYRFFNRVCNK</sequence>
<proteinExistence type="predicted"/>
<protein>
    <submittedName>
        <fullName evidence="2">Uncharacterized protein</fullName>
    </submittedName>
</protein>
<keyword evidence="1" id="KW-0472">Membrane</keyword>
<evidence type="ECO:0000313" key="2">
    <source>
        <dbReference type="EMBL" id="ACM91110.1"/>
    </source>
</evidence>
<feature type="transmembrane region" description="Helical" evidence="1">
    <location>
        <begin position="394"/>
        <end position="412"/>
    </location>
</feature>
<feature type="transmembrane region" description="Helical" evidence="1">
    <location>
        <begin position="460"/>
        <end position="480"/>
    </location>
</feature>
<feature type="transmembrane region" description="Helical" evidence="1">
    <location>
        <begin position="492"/>
        <end position="513"/>
    </location>
</feature>
<keyword evidence="1" id="KW-1133">Transmembrane helix</keyword>
<dbReference type="InterPro" id="IPR043748">
    <property type="entry name" value="DUF5693"/>
</dbReference>
<feature type="transmembrane region" description="Helical" evidence="1">
    <location>
        <begin position="418"/>
        <end position="439"/>
    </location>
</feature>
<accession>C0K080</accession>
<name>C0K080_9BACT</name>
<dbReference type="Pfam" id="PF18949">
    <property type="entry name" value="DUF5693"/>
    <property type="match status" value="1"/>
</dbReference>
<dbReference type="AlphaFoldDB" id="C0K080"/>
<reference evidence="2" key="1">
    <citation type="journal article" date="2009" name="Biochem. Biophys. Res. Commun.">
        <title>Isolation and biochemical characterization of two lipases from a metagenomic library of China Holstein cow rumen.</title>
        <authorList>
            <person name="Liu K."/>
            <person name="Wang J."/>
            <person name="Bu D."/>
            <person name="Zhao S."/>
            <person name="McSweeney C."/>
            <person name="Yu P."/>
            <person name="Li D."/>
        </authorList>
    </citation>
    <scope>NUCLEOTIDE SEQUENCE</scope>
</reference>
<feature type="transmembrane region" description="Helical" evidence="1">
    <location>
        <begin position="613"/>
        <end position="633"/>
    </location>
</feature>
<keyword evidence="1" id="KW-0812">Transmembrane</keyword>
<feature type="transmembrane region" description="Helical" evidence="1">
    <location>
        <begin position="367"/>
        <end position="387"/>
    </location>
</feature>
<feature type="transmembrane region" description="Helical" evidence="1">
    <location>
        <begin position="541"/>
        <end position="561"/>
    </location>
</feature>
<dbReference type="EMBL" id="FJ529694">
    <property type="protein sequence ID" value="ACM91110.1"/>
    <property type="molecule type" value="Genomic_DNA"/>
</dbReference>
<organism evidence="2">
    <name type="scientific">uncultured bacterium Rlip2</name>
    <dbReference type="NCBI Taxonomy" id="581115"/>
    <lineage>
        <taxon>Bacteria</taxon>
        <taxon>environmental samples</taxon>
    </lineage>
</organism>
<evidence type="ECO:0000256" key="1">
    <source>
        <dbReference type="SAM" id="Phobius"/>
    </source>
</evidence>